<accession>A0ABV9DMG9</accession>
<reference evidence="3" key="1">
    <citation type="journal article" date="2019" name="Int. J. Syst. Evol. Microbiol.">
        <title>The Global Catalogue of Microorganisms (GCM) 10K type strain sequencing project: providing services to taxonomists for standard genome sequencing and annotation.</title>
        <authorList>
            <consortium name="The Broad Institute Genomics Platform"/>
            <consortium name="The Broad Institute Genome Sequencing Center for Infectious Disease"/>
            <person name="Wu L."/>
            <person name="Ma J."/>
        </authorList>
    </citation>
    <scope>NUCLEOTIDE SEQUENCE [LARGE SCALE GENOMIC DNA]</scope>
    <source>
        <strain evidence="3">CGMCC 4.7426</strain>
    </source>
</reference>
<evidence type="ECO:0000256" key="1">
    <source>
        <dbReference type="SAM" id="MobiDB-lite"/>
    </source>
</evidence>
<dbReference type="EMBL" id="JBHSFU010000007">
    <property type="protein sequence ID" value="MFC4559283.1"/>
    <property type="molecule type" value="Genomic_DNA"/>
</dbReference>
<evidence type="ECO:0000313" key="3">
    <source>
        <dbReference type="Proteomes" id="UP001595989"/>
    </source>
</evidence>
<gene>
    <name evidence="2" type="ORF">ACFO3D_13875</name>
</gene>
<name>A0ABV9DMG9_9BACI</name>
<feature type="region of interest" description="Disordered" evidence="1">
    <location>
        <begin position="17"/>
        <end position="65"/>
    </location>
</feature>
<feature type="compositionally biased region" description="Low complexity" evidence="1">
    <location>
        <begin position="46"/>
        <end position="57"/>
    </location>
</feature>
<dbReference type="Pfam" id="PF12758">
    <property type="entry name" value="DUF3813"/>
    <property type="match status" value="1"/>
</dbReference>
<evidence type="ECO:0000313" key="2">
    <source>
        <dbReference type="EMBL" id="MFC4559283.1"/>
    </source>
</evidence>
<proteinExistence type="predicted"/>
<dbReference type="RefSeq" id="WP_390297108.1">
    <property type="nucleotide sequence ID" value="NZ_JBHSFU010000007.1"/>
</dbReference>
<dbReference type="Proteomes" id="UP001595989">
    <property type="component" value="Unassembled WGS sequence"/>
</dbReference>
<protein>
    <submittedName>
        <fullName evidence="2">DUF3813 family protein</fullName>
    </submittedName>
</protein>
<keyword evidence="3" id="KW-1185">Reference proteome</keyword>
<organism evidence="2 3">
    <name type="scientific">Virgibacillus kekensis</name>
    <dbReference type="NCBI Taxonomy" id="202261"/>
    <lineage>
        <taxon>Bacteria</taxon>
        <taxon>Bacillati</taxon>
        <taxon>Bacillota</taxon>
        <taxon>Bacilli</taxon>
        <taxon>Bacillales</taxon>
        <taxon>Bacillaceae</taxon>
        <taxon>Virgibacillus</taxon>
    </lineage>
</organism>
<sequence>MANKMIEQARNAVNRLTNMRGGQASEQEKQAAQHAIEAAKQDGSPEEQQQVQQLEQQLRNHNQLS</sequence>
<comment type="caution">
    <text evidence="2">The sequence shown here is derived from an EMBL/GenBank/DDBJ whole genome shotgun (WGS) entry which is preliminary data.</text>
</comment>
<dbReference type="InterPro" id="IPR024217">
    <property type="entry name" value="DUF3813"/>
</dbReference>